<dbReference type="Gene3D" id="1.10.441.10">
    <property type="entry name" value="Phosphomannose Isomerase, domain 2"/>
    <property type="match status" value="1"/>
</dbReference>
<comment type="pathway">
    <text evidence="3 12">Nucleotide-sugar biosynthesis; GDP-alpha-D-mannose biosynthesis; alpha-D-mannose 1-phosphate from D-fructose 6-phosphate: step 1/2.</text>
</comment>
<dbReference type="Pfam" id="PF20512">
    <property type="entry name" value="PMI_typeI_hel"/>
    <property type="match status" value="1"/>
</dbReference>
<dbReference type="OrthoDB" id="6605218at2759"/>
<evidence type="ECO:0000256" key="7">
    <source>
        <dbReference type="ARBA" id="ARBA00022723"/>
    </source>
</evidence>
<evidence type="ECO:0000256" key="2">
    <source>
        <dbReference type="ARBA" id="ARBA00002564"/>
    </source>
</evidence>
<keyword evidence="8 10" id="KW-0862">Zinc</keyword>
<evidence type="ECO:0000256" key="6">
    <source>
        <dbReference type="ARBA" id="ARBA00018236"/>
    </source>
</evidence>
<keyword evidence="7" id="KW-0479">Metal-binding</keyword>
<dbReference type="RefSeq" id="XP_056487464.1">
    <property type="nucleotide sequence ID" value="XM_056631913.1"/>
</dbReference>
<evidence type="ECO:0000259" key="15">
    <source>
        <dbReference type="Pfam" id="PF20512"/>
    </source>
</evidence>
<dbReference type="PANTHER" id="PTHR10309">
    <property type="entry name" value="MANNOSE-6-PHOSPHATE ISOMERASE"/>
    <property type="match status" value="1"/>
</dbReference>
<dbReference type="NCBIfam" id="TIGR00218">
    <property type="entry name" value="manA"/>
    <property type="match status" value="1"/>
</dbReference>
<keyword evidence="17" id="KW-1185">Reference proteome</keyword>
<comment type="catalytic activity">
    <reaction evidence="1 10">
        <text>D-mannose 6-phosphate = D-fructose 6-phosphate</text>
        <dbReference type="Rhea" id="RHEA:12356"/>
        <dbReference type="ChEBI" id="CHEBI:58735"/>
        <dbReference type="ChEBI" id="CHEBI:61527"/>
        <dbReference type="EC" id="5.3.1.8"/>
    </reaction>
</comment>
<dbReference type="PRINTS" id="PR00714">
    <property type="entry name" value="MAN6PISMRASE"/>
</dbReference>
<dbReference type="InterPro" id="IPR046458">
    <property type="entry name" value="PMI_typeI_hel"/>
</dbReference>
<proteinExistence type="inferred from homology"/>
<comment type="similarity">
    <text evidence="4 11">Belongs to the mannose-6-phosphate isomerase type 1 family.</text>
</comment>
<dbReference type="GO" id="GO:0008270">
    <property type="term" value="F:zinc ion binding"/>
    <property type="evidence" value="ECO:0007669"/>
    <property type="project" value="InterPro"/>
</dbReference>
<accession>A0A9W9VYV1</accession>
<dbReference type="GO" id="GO:0005975">
    <property type="term" value="P:carbohydrate metabolic process"/>
    <property type="evidence" value="ECO:0007669"/>
    <property type="project" value="InterPro"/>
</dbReference>
<dbReference type="SUPFAM" id="SSF51182">
    <property type="entry name" value="RmlC-like cupins"/>
    <property type="match status" value="1"/>
</dbReference>
<dbReference type="InterPro" id="IPR016305">
    <property type="entry name" value="Mannose-6-P_Isomerase"/>
</dbReference>
<dbReference type="EMBL" id="JAPZBU010000008">
    <property type="protein sequence ID" value="KAJ5391786.1"/>
    <property type="molecule type" value="Genomic_DNA"/>
</dbReference>
<evidence type="ECO:0000313" key="16">
    <source>
        <dbReference type="EMBL" id="KAJ5391786.1"/>
    </source>
</evidence>
<evidence type="ECO:0000256" key="12">
    <source>
        <dbReference type="RuleBase" id="RU004248"/>
    </source>
</evidence>
<dbReference type="Pfam" id="PF01238">
    <property type="entry name" value="PMI_typeI_C"/>
    <property type="match status" value="1"/>
</dbReference>
<dbReference type="InterPro" id="IPR014710">
    <property type="entry name" value="RmlC-like_jellyroll"/>
</dbReference>
<evidence type="ECO:0000256" key="10">
    <source>
        <dbReference type="RuleBase" id="RU000611"/>
    </source>
</evidence>
<feature type="domain" description="Phosphomannose isomerase type I catalytic" evidence="14">
    <location>
        <begin position="71"/>
        <end position="213"/>
    </location>
</feature>
<dbReference type="InterPro" id="IPR046456">
    <property type="entry name" value="PMI_typeI_C"/>
</dbReference>
<evidence type="ECO:0000256" key="1">
    <source>
        <dbReference type="ARBA" id="ARBA00000757"/>
    </source>
</evidence>
<evidence type="ECO:0000256" key="11">
    <source>
        <dbReference type="RuleBase" id="RU004189"/>
    </source>
</evidence>
<dbReference type="Gene3D" id="2.60.120.10">
    <property type="entry name" value="Jelly Rolls"/>
    <property type="match status" value="2"/>
</dbReference>
<comment type="cofactor">
    <cofactor evidence="10">
        <name>Zn(2+)</name>
        <dbReference type="ChEBI" id="CHEBI:29105"/>
    </cofactor>
    <text evidence="10">Binds 1 zinc ion per subunit.</text>
</comment>
<reference evidence="16" key="2">
    <citation type="journal article" date="2023" name="IMA Fungus">
        <title>Comparative genomic study of the Penicillium genus elucidates a diverse pangenome and 15 lateral gene transfer events.</title>
        <authorList>
            <person name="Petersen C."/>
            <person name="Sorensen T."/>
            <person name="Nielsen M.R."/>
            <person name="Sondergaard T.E."/>
            <person name="Sorensen J.L."/>
            <person name="Fitzpatrick D.A."/>
            <person name="Frisvad J.C."/>
            <person name="Nielsen K.L."/>
        </authorList>
    </citation>
    <scope>NUCLEOTIDE SEQUENCE</scope>
    <source>
        <strain evidence="16">IBT 29677</strain>
    </source>
</reference>
<evidence type="ECO:0000259" key="14">
    <source>
        <dbReference type="Pfam" id="PF20511"/>
    </source>
</evidence>
<evidence type="ECO:0000256" key="3">
    <source>
        <dbReference type="ARBA" id="ARBA00004666"/>
    </source>
</evidence>
<dbReference type="PANTHER" id="PTHR10309:SF0">
    <property type="entry name" value="MANNOSE-6-PHOSPHATE ISOMERASE"/>
    <property type="match status" value="1"/>
</dbReference>
<dbReference type="InterPro" id="IPR018050">
    <property type="entry name" value="Pmannose_isomerase-type1_CS"/>
</dbReference>
<protein>
    <recommendedName>
        <fullName evidence="6 10">Mannose-6-phosphate isomerase</fullName>
        <ecNumber evidence="5 10">5.3.1.8</ecNumber>
    </recommendedName>
</protein>
<dbReference type="InterPro" id="IPR011051">
    <property type="entry name" value="RmlC_Cupin_sf"/>
</dbReference>
<feature type="domain" description="Phosphomannose isomerase type I C-terminal" evidence="13">
    <location>
        <begin position="399"/>
        <end position="447"/>
    </location>
</feature>
<dbReference type="GO" id="GO:0009298">
    <property type="term" value="P:GDP-mannose biosynthetic process"/>
    <property type="evidence" value="ECO:0007669"/>
    <property type="project" value="InterPro"/>
</dbReference>
<dbReference type="CDD" id="cd07011">
    <property type="entry name" value="cupin_PMI_type_I_N"/>
    <property type="match status" value="1"/>
</dbReference>
<comment type="caution">
    <text evidence="16">The sequence shown here is derived from an EMBL/GenBank/DDBJ whole genome shotgun (WGS) entry which is preliminary data.</text>
</comment>
<evidence type="ECO:0000259" key="13">
    <source>
        <dbReference type="Pfam" id="PF01238"/>
    </source>
</evidence>
<feature type="domain" description="Phosphomannose isomerase type I helical insertion" evidence="15">
    <location>
        <begin position="229"/>
        <end position="311"/>
    </location>
</feature>
<dbReference type="GeneID" id="81370893"/>
<name>A0A9W9VYV1_9EURO</name>
<evidence type="ECO:0000256" key="4">
    <source>
        <dbReference type="ARBA" id="ARBA00010772"/>
    </source>
</evidence>
<dbReference type="InterPro" id="IPR001250">
    <property type="entry name" value="Man6P_Isoase-1"/>
</dbReference>
<evidence type="ECO:0000256" key="5">
    <source>
        <dbReference type="ARBA" id="ARBA00011956"/>
    </source>
</evidence>
<dbReference type="PROSITE" id="PS00965">
    <property type="entry name" value="PMI_I_1"/>
    <property type="match status" value="1"/>
</dbReference>
<dbReference type="GO" id="GO:0005829">
    <property type="term" value="C:cytosol"/>
    <property type="evidence" value="ECO:0007669"/>
    <property type="project" value="TreeGrafter"/>
</dbReference>
<gene>
    <name evidence="16" type="ORF">N7509_007276</name>
</gene>
<dbReference type="AlphaFoldDB" id="A0A9W9VYV1"/>
<evidence type="ECO:0000256" key="8">
    <source>
        <dbReference type="ARBA" id="ARBA00022833"/>
    </source>
</evidence>
<dbReference type="EC" id="5.3.1.8" evidence="5 10"/>
<dbReference type="InterPro" id="IPR046457">
    <property type="entry name" value="PMI_typeI_cat"/>
</dbReference>
<keyword evidence="9 10" id="KW-0413">Isomerase</keyword>
<evidence type="ECO:0000256" key="9">
    <source>
        <dbReference type="ARBA" id="ARBA00023235"/>
    </source>
</evidence>
<dbReference type="Proteomes" id="UP001147747">
    <property type="component" value="Unassembled WGS sequence"/>
</dbReference>
<comment type="function">
    <text evidence="2">Involved in the synthesis of the GDP-mannose and dolichol-phosphate-mannose required for a number of critical mannosyl transfer reactions.</text>
</comment>
<dbReference type="Pfam" id="PF20511">
    <property type="entry name" value="PMI_typeI_cat"/>
    <property type="match status" value="1"/>
</dbReference>
<reference evidence="16" key="1">
    <citation type="submission" date="2022-12" db="EMBL/GenBank/DDBJ databases">
        <authorList>
            <person name="Petersen C."/>
        </authorList>
    </citation>
    <scope>NUCLEOTIDE SEQUENCE</scope>
    <source>
        <strain evidence="16">IBT 29677</strain>
    </source>
</reference>
<dbReference type="GO" id="GO:0004476">
    <property type="term" value="F:mannose-6-phosphate isomerase activity"/>
    <property type="evidence" value="ECO:0007669"/>
    <property type="project" value="UniProtKB-EC"/>
</dbReference>
<sequence>MQTLALQWAAFTGEGLRGLGVEILRNRNPLRRPPSILFYKYSRKCRFLYFGCNAVCLLPENLPANSLTRPKTGVNSYDWGKVGQESAAARYAATTAAPDFKVEDDKPYAELWMGTHPSLPSKDVETQRSLLDLVQDNQALLSTEISERYGSRLPFLFKVLSVRKALSIQAHPNKKLAEQLHARDPRNYPDDNHKPEMTIAVTPFEGLCGFRPLAEITHFLQAIQPLRTLVGTQAASDFEQAVKGNEDSEDSSVETACKELVALAKSSPDSFGTLPSEVETNPTNPGELAEIIGRLDQQFPNDIGSFVFFFLNFVKLEPGEAMFLKADDIHAYVSGDIIECMASSDNVVRAGFTPKFKDVDTLTKMLTYSYAPIEEQKLRPTDYPYTILNATAYSSASESMLYDPPIEEFSVVKTDLKRTGAKATFDPIEGPSVIICTRGNGTITVGSKTEEVREGYVFFVGATAECIIQNTGSGEGEDDVFTTFKAFCELDGKEDLTNGN</sequence>
<organism evidence="16 17">
    <name type="scientific">Penicillium cosmopolitanum</name>
    <dbReference type="NCBI Taxonomy" id="1131564"/>
    <lineage>
        <taxon>Eukaryota</taxon>
        <taxon>Fungi</taxon>
        <taxon>Dikarya</taxon>
        <taxon>Ascomycota</taxon>
        <taxon>Pezizomycotina</taxon>
        <taxon>Eurotiomycetes</taxon>
        <taxon>Eurotiomycetidae</taxon>
        <taxon>Eurotiales</taxon>
        <taxon>Aspergillaceae</taxon>
        <taxon>Penicillium</taxon>
    </lineage>
</organism>
<dbReference type="PROSITE" id="PS00966">
    <property type="entry name" value="PMI_I_2"/>
    <property type="match status" value="1"/>
</dbReference>
<evidence type="ECO:0000313" key="17">
    <source>
        <dbReference type="Proteomes" id="UP001147747"/>
    </source>
</evidence>